<sequence length="40" mass="4105">MTHNGSLAHTGVSWPLYAIVGLAVAGGGALMRLVSRARGR</sequence>
<organism evidence="2 3">
    <name type="scientific">Streptomyces broussonetiae</name>
    <dbReference type="NCBI Taxonomy" id="2686304"/>
    <lineage>
        <taxon>Bacteria</taxon>
        <taxon>Bacillati</taxon>
        <taxon>Actinomycetota</taxon>
        <taxon>Actinomycetes</taxon>
        <taxon>Kitasatosporales</taxon>
        <taxon>Streptomycetaceae</taxon>
        <taxon>Streptomyces</taxon>
    </lineage>
</organism>
<keyword evidence="1" id="KW-0812">Transmembrane</keyword>
<keyword evidence="1" id="KW-1133">Transmembrane helix</keyword>
<proteinExistence type="predicted"/>
<dbReference type="RefSeq" id="WP_210921133.1">
    <property type="nucleotide sequence ID" value="NZ_JAYMRP010000023.1"/>
</dbReference>
<feature type="transmembrane region" description="Helical" evidence="1">
    <location>
        <begin position="12"/>
        <end position="34"/>
    </location>
</feature>
<comment type="caution">
    <text evidence="2">The sequence shown here is derived from an EMBL/GenBank/DDBJ whole genome shotgun (WGS) entry which is preliminary data.</text>
</comment>
<evidence type="ECO:0000256" key="1">
    <source>
        <dbReference type="SAM" id="Phobius"/>
    </source>
</evidence>
<evidence type="ECO:0000313" key="3">
    <source>
        <dbReference type="Proteomes" id="UP001585080"/>
    </source>
</evidence>
<reference evidence="2 3" key="1">
    <citation type="submission" date="2024-01" db="EMBL/GenBank/DDBJ databases">
        <title>Genome mining of biosynthetic gene clusters to explore secondary metabolites of Streptomyces sp.</title>
        <authorList>
            <person name="Baig A."/>
            <person name="Ajitkumar Shintre N."/>
            <person name="Kumar H."/>
            <person name="Anbarasu A."/>
            <person name="Ramaiah S."/>
        </authorList>
    </citation>
    <scope>NUCLEOTIDE SEQUENCE [LARGE SCALE GENOMIC DNA]</scope>
    <source>
        <strain evidence="2 3">A57</strain>
    </source>
</reference>
<keyword evidence="1" id="KW-0472">Membrane</keyword>
<dbReference type="NCBIfam" id="TIGR01167">
    <property type="entry name" value="LPXTG_anchor"/>
    <property type="match status" value="1"/>
</dbReference>
<accession>A0ABV5EG52</accession>
<name>A0ABV5EG52_9ACTN</name>
<protein>
    <submittedName>
        <fullName evidence="2">LPXTG cell wall anchor domain-containing protein</fullName>
    </submittedName>
</protein>
<dbReference type="Proteomes" id="UP001585080">
    <property type="component" value="Unassembled WGS sequence"/>
</dbReference>
<evidence type="ECO:0000313" key="2">
    <source>
        <dbReference type="EMBL" id="MFB8775756.1"/>
    </source>
</evidence>
<gene>
    <name evidence="2" type="ORF">VSS16_23945</name>
</gene>
<keyword evidence="3" id="KW-1185">Reference proteome</keyword>
<dbReference type="EMBL" id="JAYMRP010000023">
    <property type="protein sequence ID" value="MFB8775756.1"/>
    <property type="molecule type" value="Genomic_DNA"/>
</dbReference>